<dbReference type="InterPro" id="IPR006016">
    <property type="entry name" value="UspA"/>
</dbReference>
<dbReference type="SUPFAM" id="SSF52402">
    <property type="entry name" value="Adenine nucleotide alpha hydrolases-like"/>
    <property type="match status" value="2"/>
</dbReference>
<gene>
    <name evidence="4" type="ORF">FHG85_07415</name>
</gene>
<dbReference type="RefSeq" id="WP_173074502.1">
    <property type="nucleotide sequence ID" value="NZ_CP041345.1"/>
</dbReference>
<dbReference type="InterPro" id="IPR014729">
    <property type="entry name" value="Rossmann-like_a/b/a_fold"/>
</dbReference>
<reference evidence="4 5" key="1">
    <citation type="submission" date="2019-07" db="EMBL/GenBank/DDBJ databases">
        <title>Thalassofilum flectens gen. nov., sp. nov., a novel moderate thermophilic anaerobe from a shallow sea hot spring in Kunashir Island (Russia), representing a new family in the order Bacteroidales, and proposal of Thalassofilacea fam. nov.</title>
        <authorList>
            <person name="Kochetkova T.V."/>
            <person name="Podosokorskaya O.A."/>
            <person name="Novikov A."/>
            <person name="Elcheninov A.G."/>
            <person name="Toshchakov S.V."/>
            <person name="Kublanov I.V."/>
        </authorList>
    </citation>
    <scope>NUCLEOTIDE SEQUENCE [LARGE SCALE GENOMIC DNA]</scope>
    <source>
        <strain evidence="4 5">38-H</strain>
    </source>
</reference>
<dbReference type="EMBL" id="CP041345">
    <property type="protein sequence ID" value="QKG80095.1"/>
    <property type="molecule type" value="Genomic_DNA"/>
</dbReference>
<proteinExistence type="inferred from homology"/>
<protein>
    <recommendedName>
        <fullName evidence="6">Universal stress protein</fullName>
    </recommendedName>
</protein>
<organism evidence="4 5">
    <name type="scientific">Tenuifilum thalassicum</name>
    <dbReference type="NCBI Taxonomy" id="2590900"/>
    <lineage>
        <taxon>Bacteria</taxon>
        <taxon>Pseudomonadati</taxon>
        <taxon>Bacteroidota</taxon>
        <taxon>Bacteroidia</taxon>
        <taxon>Bacteroidales</taxon>
        <taxon>Tenuifilaceae</taxon>
        <taxon>Tenuifilum</taxon>
    </lineage>
</organism>
<evidence type="ECO:0000259" key="3">
    <source>
        <dbReference type="Pfam" id="PF09413"/>
    </source>
</evidence>
<evidence type="ECO:0008006" key="6">
    <source>
        <dbReference type="Google" id="ProtNLM"/>
    </source>
</evidence>
<dbReference type="PRINTS" id="PR01438">
    <property type="entry name" value="UNVRSLSTRESS"/>
</dbReference>
<dbReference type="PANTHER" id="PTHR46268">
    <property type="entry name" value="STRESS RESPONSE PROTEIN NHAX"/>
    <property type="match status" value="1"/>
</dbReference>
<dbReference type="Proteomes" id="UP000500961">
    <property type="component" value="Chromosome"/>
</dbReference>
<sequence length="367" mass="41558">MEEKMIVIATESNSKALVLKSYLESNGIECFLRNENVIQGAVSEGVKVLIRESDAERALKLMSQLRDTSAGKHKEQQLRKILVPVDFSEPSHNAARYAVMLAAKYNAQIKLLHVFNSPVVDMIPFTDVASIQIDFDMNYHVLYNSAKEKLQKFYHDLKSFAQTMGYDNVQIGYSIREGYASYGIVEISKRYKPGIIVMGTKGEGFKSTELVGSVATEVSDETHIPLLVIPEKAVLKGVDEVKKVVYITNFDKTDKVSIRKLLRIVSPFQIELHCLHITDKIETPAIAALMTDTKEYIKRVVPKVKVKCDIIEAKTSEKVIIDYIEKNQINLVALTRHKRGLLYKLLNPSLAKRMIYHSEVPVLLFHE</sequence>
<feature type="domain" description="DUF2007" evidence="3">
    <location>
        <begin position="7"/>
        <end position="64"/>
    </location>
</feature>
<evidence type="ECO:0000256" key="1">
    <source>
        <dbReference type="ARBA" id="ARBA00008791"/>
    </source>
</evidence>
<evidence type="ECO:0000313" key="4">
    <source>
        <dbReference type="EMBL" id="QKG80095.1"/>
    </source>
</evidence>
<evidence type="ECO:0000313" key="5">
    <source>
        <dbReference type="Proteomes" id="UP000500961"/>
    </source>
</evidence>
<dbReference type="InterPro" id="IPR018551">
    <property type="entry name" value="DUF2007"/>
</dbReference>
<comment type="similarity">
    <text evidence="1">Belongs to the universal stress protein A family.</text>
</comment>
<dbReference type="AlphaFoldDB" id="A0A7D3XL44"/>
<dbReference type="KEGG" id="ttz:FHG85_07415"/>
<name>A0A7D3XL44_9BACT</name>
<feature type="domain" description="UspA" evidence="2">
    <location>
        <begin position="79"/>
        <end position="230"/>
    </location>
</feature>
<dbReference type="Pfam" id="PF09413">
    <property type="entry name" value="DUF2007"/>
    <property type="match status" value="1"/>
</dbReference>
<feature type="domain" description="UspA" evidence="2">
    <location>
        <begin position="241"/>
        <end position="365"/>
    </location>
</feature>
<dbReference type="Gene3D" id="3.40.50.620">
    <property type="entry name" value="HUPs"/>
    <property type="match status" value="2"/>
</dbReference>
<dbReference type="InterPro" id="IPR006015">
    <property type="entry name" value="Universal_stress_UspA"/>
</dbReference>
<keyword evidence="5" id="KW-1185">Reference proteome</keyword>
<dbReference type="PANTHER" id="PTHR46268:SF6">
    <property type="entry name" value="UNIVERSAL STRESS PROTEIN UP12"/>
    <property type="match status" value="1"/>
</dbReference>
<dbReference type="CDD" id="cd00293">
    <property type="entry name" value="USP-like"/>
    <property type="match status" value="2"/>
</dbReference>
<dbReference type="Pfam" id="PF00582">
    <property type="entry name" value="Usp"/>
    <property type="match status" value="2"/>
</dbReference>
<evidence type="ECO:0000259" key="2">
    <source>
        <dbReference type="Pfam" id="PF00582"/>
    </source>
</evidence>
<accession>A0A7D3XL44</accession>